<dbReference type="InterPro" id="IPR033140">
    <property type="entry name" value="Lipase_GDXG_put_SER_AS"/>
</dbReference>
<evidence type="ECO:0000313" key="5">
    <source>
        <dbReference type="EMBL" id="CCA54962.1"/>
    </source>
</evidence>
<dbReference type="GeneID" id="51862262"/>
<dbReference type="OrthoDB" id="128186at2"/>
<dbReference type="PANTHER" id="PTHR48081">
    <property type="entry name" value="AB HYDROLASE SUPERFAMILY PROTEIN C4A8.06C"/>
    <property type="match status" value="1"/>
</dbReference>
<dbReference type="STRING" id="953739.SVEN_1675"/>
<gene>
    <name evidence="5" type="ordered locus">SVEN_1675</name>
</gene>
<dbReference type="PANTHER" id="PTHR48081:SF8">
    <property type="entry name" value="ALPHA_BETA HYDROLASE FOLD-3 DOMAIN-CONTAINING PROTEIN-RELATED"/>
    <property type="match status" value="1"/>
</dbReference>
<dbReference type="RefSeq" id="WP_015032880.1">
    <property type="nucleotide sequence ID" value="NC_018750.1"/>
</dbReference>
<dbReference type="PATRIC" id="fig|953739.5.peg.3784"/>
<dbReference type="HOGENOM" id="CLU_012494_6_4_11"/>
<name>F2RHX9_STRVP</name>
<dbReference type="EMBL" id="FR845719">
    <property type="protein sequence ID" value="CCA54962.1"/>
    <property type="molecule type" value="Genomic_DNA"/>
</dbReference>
<dbReference type="InterPro" id="IPR050300">
    <property type="entry name" value="GDXG_lipolytic_enzyme"/>
</dbReference>
<proteinExistence type="inferred from homology"/>
<evidence type="ECO:0000256" key="3">
    <source>
        <dbReference type="PROSITE-ProRule" id="PRU10038"/>
    </source>
</evidence>
<evidence type="ECO:0000256" key="2">
    <source>
        <dbReference type="ARBA" id="ARBA00022801"/>
    </source>
</evidence>
<dbReference type="InterPro" id="IPR013094">
    <property type="entry name" value="AB_hydrolase_3"/>
</dbReference>
<dbReference type="GO" id="GO:0016787">
    <property type="term" value="F:hydrolase activity"/>
    <property type="evidence" value="ECO:0007669"/>
    <property type="project" value="UniProtKB-KW"/>
</dbReference>
<keyword evidence="6" id="KW-1185">Reference proteome</keyword>
<dbReference type="Proteomes" id="UP000006854">
    <property type="component" value="Chromosome"/>
</dbReference>
<dbReference type="eggNOG" id="COG0657">
    <property type="taxonomic scope" value="Bacteria"/>
</dbReference>
<sequence>MTTPHARPGDPLTPAARALCDAMSAGFPRPEAGAEALRAAARAHLGELPPAPGASANGVPVRLYEGPGDPVVVFAHGGGWVLCDLDTHDRTCRALASRTGATVVSVDYRRAPEHRFPAAEDDVCTALGWAADRYPGRPLVLAGDSSGGNLAAAAALRARDGGGPAPAGQLLVYPALDHRLEGRSAHDFAEGYFHTTAHMRWYWRQYVGPDGDPAAASPGLTPDVTGLPPTLIVLADCDPLRDEGLAYARRLSAAGVPARVHLHTGMFHGFLGGTGLLPEADEALAGAAAWLTTLCG</sequence>
<evidence type="ECO:0000259" key="4">
    <source>
        <dbReference type="Pfam" id="PF07859"/>
    </source>
</evidence>
<dbReference type="Pfam" id="PF07859">
    <property type="entry name" value="Abhydrolase_3"/>
    <property type="match status" value="1"/>
</dbReference>
<organism evidence="5 6">
    <name type="scientific">Streptomyces venezuelae (strain ATCC 10712 / CBS 650.69 / DSM 40230 / JCM 4526 / NBRC 13096 / PD 04745)</name>
    <dbReference type="NCBI Taxonomy" id="953739"/>
    <lineage>
        <taxon>Bacteria</taxon>
        <taxon>Bacillati</taxon>
        <taxon>Actinomycetota</taxon>
        <taxon>Actinomycetes</taxon>
        <taxon>Kitasatosporales</taxon>
        <taxon>Streptomycetaceae</taxon>
        <taxon>Streptomyces</taxon>
    </lineage>
</organism>
<keyword evidence="2 5" id="KW-0378">Hydrolase</keyword>
<dbReference type="Gene3D" id="3.40.50.1820">
    <property type="entry name" value="alpha/beta hydrolase"/>
    <property type="match status" value="1"/>
</dbReference>
<dbReference type="PROSITE" id="PS01174">
    <property type="entry name" value="LIPASE_GDXG_SER"/>
    <property type="match status" value="1"/>
</dbReference>
<dbReference type="InterPro" id="IPR029058">
    <property type="entry name" value="AB_hydrolase_fold"/>
</dbReference>
<evidence type="ECO:0000256" key="1">
    <source>
        <dbReference type="ARBA" id="ARBA00010515"/>
    </source>
</evidence>
<evidence type="ECO:0000313" key="6">
    <source>
        <dbReference type="Proteomes" id="UP000006854"/>
    </source>
</evidence>
<accession>F2RHX9</accession>
<dbReference type="KEGG" id="sve:SVEN_1675"/>
<feature type="domain" description="Alpha/beta hydrolase fold-3" evidence="4">
    <location>
        <begin position="72"/>
        <end position="271"/>
    </location>
</feature>
<dbReference type="SUPFAM" id="SSF53474">
    <property type="entry name" value="alpha/beta-Hydrolases"/>
    <property type="match status" value="1"/>
</dbReference>
<protein>
    <submittedName>
        <fullName evidence="5">Alpha or beta hydrolase fold-3 domain protein</fullName>
    </submittedName>
</protein>
<dbReference type="AlphaFoldDB" id="F2RHX9"/>
<feature type="active site" evidence="3">
    <location>
        <position position="145"/>
    </location>
</feature>
<comment type="similarity">
    <text evidence="1">Belongs to the 'GDXG' lipolytic enzyme family.</text>
</comment>
<reference evidence="5 6" key="1">
    <citation type="journal article" date="2011" name="BMC Genomics">
        <title>Genome-wide analysis of the role of GlnR in Streptomyces venezuelae provides new insights into global nitrogen regulation in actinomycetes.</title>
        <authorList>
            <person name="Pullan S.T."/>
            <person name="Bibb M.J."/>
            <person name="Merrick M."/>
        </authorList>
    </citation>
    <scope>NUCLEOTIDE SEQUENCE [LARGE SCALE GENOMIC DNA]</scope>
    <source>
        <strain evidence="5">ATCC 10712</strain>
    </source>
</reference>